<proteinExistence type="predicted"/>
<gene>
    <name evidence="1" type="ORF">RRG08_041451</name>
</gene>
<evidence type="ECO:0000313" key="1">
    <source>
        <dbReference type="EMBL" id="KAK3789014.1"/>
    </source>
</evidence>
<comment type="caution">
    <text evidence="1">The sequence shown here is derived from an EMBL/GenBank/DDBJ whole genome shotgun (WGS) entry which is preliminary data.</text>
</comment>
<keyword evidence="2" id="KW-1185">Reference proteome</keyword>
<name>A0AAE1DZS7_9GAST</name>
<feature type="non-terminal residue" evidence="1">
    <location>
        <position position="119"/>
    </location>
</feature>
<organism evidence="1 2">
    <name type="scientific">Elysia crispata</name>
    <name type="common">lettuce slug</name>
    <dbReference type="NCBI Taxonomy" id="231223"/>
    <lineage>
        <taxon>Eukaryota</taxon>
        <taxon>Metazoa</taxon>
        <taxon>Spiralia</taxon>
        <taxon>Lophotrochozoa</taxon>
        <taxon>Mollusca</taxon>
        <taxon>Gastropoda</taxon>
        <taxon>Heterobranchia</taxon>
        <taxon>Euthyneura</taxon>
        <taxon>Panpulmonata</taxon>
        <taxon>Sacoglossa</taxon>
        <taxon>Placobranchoidea</taxon>
        <taxon>Plakobranchidae</taxon>
        <taxon>Elysia</taxon>
    </lineage>
</organism>
<protein>
    <submittedName>
        <fullName evidence="1">Uncharacterized protein</fullName>
    </submittedName>
</protein>
<dbReference type="EMBL" id="JAWDGP010001702">
    <property type="protein sequence ID" value="KAK3789014.1"/>
    <property type="molecule type" value="Genomic_DNA"/>
</dbReference>
<sequence length="119" mass="12920">PVWCGAVQYLQAYRTPELSEKPRRPTELLSSGKAPGGAVWCGAFVSNEGASEALSQSRQSSAGAVWCRRVRYTGLQGTLEALRETPEVRWKFLTNGKRSLKPSNQSSQSSAGAVWCCVV</sequence>
<reference evidence="1" key="1">
    <citation type="journal article" date="2023" name="G3 (Bethesda)">
        <title>A reference genome for the long-term kleptoplast-retaining sea slug Elysia crispata morphotype clarki.</title>
        <authorList>
            <person name="Eastman K.E."/>
            <person name="Pendleton A.L."/>
            <person name="Shaikh M.A."/>
            <person name="Suttiyut T."/>
            <person name="Ogas R."/>
            <person name="Tomko P."/>
            <person name="Gavelis G."/>
            <person name="Widhalm J.R."/>
            <person name="Wisecaver J.H."/>
        </authorList>
    </citation>
    <scope>NUCLEOTIDE SEQUENCE</scope>
    <source>
        <strain evidence="1">ECLA1</strain>
    </source>
</reference>
<dbReference type="AlphaFoldDB" id="A0AAE1DZS7"/>
<accession>A0AAE1DZS7</accession>
<dbReference type="Proteomes" id="UP001283361">
    <property type="component" value="Unassembled WGS sequence"/>
</dbReference>
<evidence type="ECO:0000313" key="2">
    <source>
        <dbReference type="Proteomes" id="UP001283361"/>
    </source>
</evidence>